<name>A0ABT1FUN9_9BACT</name>
<dbReference type="Proteomes" id="UP001204772">
    <property type="component" value="Unassembled WGS sequence"/>
</dbReference>
<dbReference type="CDD" id="cd01741">
    <property type="entry name" value="GATase1_1"/>
    <property type="match status" value="1"/>
</dbReference>
<dbReference type="PROSITE" id="PS51273">
    <property type="entry name" value="GATASE_TYPE_1"/>
    <property type="match status" value="1"/>
</dbReference>
<dbReference type="Gene3D" id="3.40.50.880">
    <property type="match status" value="1"/>
</dbReference>
<sequence length="240" mass="27372">MTKIKIGLLECDHVRDEFRHIAGDYRDMFPVLFMPLAPEWEFVFYDVANGHFPASVDECDVYLCTGSKSSVYDDEPWIRDLKAFFRQMYAQQKIFLGVCFGHQMLAEALGGKVQKSAVGWCVGIHEFKMLDGERTPWMNPSKENLNLLMMCQDQVHQLPPDSTILASADDCPVAMFRVGERMLGVQAHPEFPLLYEEALMRSRVERIGAEKTARGLESLTLPLHSTLMAQWMVSFVKSVL</sequence>
<evidence type="ECO:0000259" key="1">
    <source>
        <dbReference type="Pfam" id="PF00117"/>
    </source>
</evidence>
<dbReference type="RefSeq" id="WP_253531899.1">
    <property type="nucleotide sequence ID" value="NZ_JAMZEL010000013.1"/>
</dbReference>
<accession>A0ABT1FUN9</accession>
<dbReference type="EMBL" id="JAMZEL010000013">
    <property type="protein sequence ID" value="MCP1385459.1"/>
    <property type="molecule type" value="Genomic_DNA"/>
</dbReference>
<dbReference type="PANTHER" id="PTHR42695">
    <property type="entry name" value="GLUTAMINE AMIDOTRANSFERASE YLR126C-RELATED"/>
    <property type="match status" value="1"/>
</dbReference>
<feature type="domain" description="Glutamine amidotransferase" evidence="1">
    <location>
        <begin position="83"/>
        <end position="191"/>
    </location>
</feature>
<evidence type="ECO:0000313" key="3">
    <source>
        <dbReference type="Proteomes" id="UP001204772"/>
    </source>
</evidence>
<organism evidence="2 3">
    <name type="scientific">Runella salmonicolor</name>
    <dbReference type="NCBI Taxonomy" id="2950278"/>
    <lineage>
        <taxon>Bacteria</taxon>
        <taxon>Pseudomonadati</taxon>
        <taxon>Bacteroidota</taxon>
        <taxon>Cytophagia</taxon>
        <taxon>Cytophagales</taxon>
        <taxon>Spirosomataceae</taxon>
        <taxon>Runella</taxon>
    </lineage>
</organism>
<dbReference type="SUPFAM" id="SSF52317">
    <property type="entry name" value="Class I glutamine amidotransferase-like"/>
    <property type="match status" value="1"/>
</dbReference>
<gene>
    <name evidence="2" type="ORF">NCI00_23685</name>
</gene>
<proteinExistence type="predicted"/>
<dbReference type="PANTHER" id="PTHR42695:SF5">
    <property type="entry name" value="GLUTAMINE AMIDOTRANSFERASE YLR126C-RELATED"/>
    <property type="match status" value="1"/>
</dbReference>
<dbReference type="InterPro" id="IPR029062">
    <property type="entry name" value="Class_I_gatase-like"/>
</dbReference>
<comment type="caution">
    <text evidence="2">The sequence shown here is derived from an EMBL/GenBank/DDBJ whole genome shotgun (WGS) entry which is preliminary data.</text>
</comment>
<evidence type="ECO:0000313" key="2">
    <source>
        <dbReference type="EMBL" id="MCP1385459.1"/>
    </source>
</evidence>
<reference evidence="2 3" key="1">
    <citation type="submission" date="2022-06" db="EMBL/GenBank/DDBJ databases">
        <title>Runella sp. S5 genome sequencing.</title>
        <authorList>
            <person name="Park S."/>
        </authorList>
    </citation>
    <scope>NUCLEOTIDE SEQUENCE [LARGE SCALE GENOMIC DNA]</scope>
    <source>
        <strain evidence="2 3">S5</strain>
    </source>
</reference>
<keyword evidence="3" id="KW-1185">Reference proteome</keyword>
<protein>
    <submittedName>
        <fullName evidence="2">Amidotransferase</fullName>
    </submittedName>
</protein>
<dbReference type="InterPro" id="IPR044992">
    <property type="entry name" value="ChyE-like"/>
</dbReference>
<dbReference type="InterPro" id="IPR017926">
    <property type="entry name" value="GATASE"/>
</dbReference>
<dbReference type="Pfam" id="PF00117">
    <property type="entry name" value="GATase"/>
    <property type="match status" value="1"/>
</dbReference>